<name>A0A6J5H2S4_9BURK</name>
<reference evidence="1 2" key="1">
    <citation type="submission" date="2020-04" db="EMBL/GenBank/DDBJ databases">
        <authorList>
            <person name="De Canck E."/>
        </authorList>
    </citation>
    <scope>NUCLEOTIDE SEQUENCE [LARGE SCALE GENOMIC DNA]</scope>
    <source>
        <strain evidence="1 2">LMG 27177</strain>
    </source>
</reference>
<proteinExistence type="predicted"/>
<protein>
    <submittedName>
        <fullName evidence="1">Uncharacterized protein</fullName>
    </submittedName>
</protein>
<dbReference type="Proteomes" id="UP000494252">
    <property type="component" value="Unassembled WGS sequence"/>
</dbReference>
<sequence>MHLRHAPVHVFDAPKSSYWISMVEFLKDYYPDLLGEHDFKFNYSQEARRLPQILEGEHVLFRRVWYNRHWNLRHELETGKHHVVAEKDYSRNPYRADQTLDTVWEGALAAAKRTEDEVGIENLGPWDDFEWGMINGKLSSLRWILGDVGTCWTRRCLNQASKKRTSFARSSSSFVKVVRSDRVDTPM</sequence>
<evidence type="ECO:0000313" key="2">
    <source>
        <dbReference type="Proteomes" id="UP000494252"/>
    </source>
</evidence>
<gene>
    <name evidence="1" type="ORF">LMG27177_06836</name>
</gene>
<organism evidence="1 2">
    <name type="scientific">Paraburkholderia fynbosensis</name>
    <dbReference type="NCBI Taxonomy" id="1200993"/>
    <lineage>
        <taxon>Bacteria</taxon>
        <taxon>Pseudomonadati</taxon>
        <taxon>Pseudomonadota</taxon>
        <taxon>Betaproteobacteria</taxon>
        <taxon>Burkholderiales</taxon>
        <taxon>Burkholderiaceae</taxon>
        <taxon>Paraburkholderia</taxon>
    </lineage>
</organism>
<dbReference type="AlphaFoldDB" id="A0A6J5H2S4"/>
<accession>A0A6J5H2S4</accession>
<dbReference type="EMBL" id="CADIKI010000029">
    <property type="protein sequence ID" value="CAB3809520.1"/>
    <property type="molecule type" value="Genomic_DNA"/>
</dbReference>
<keyword evidence="2" id="KW-1185">Reference proteome</keyword>
<evidence type="ECO:0000313" key="1">
    <source>
        <dbReference type="EMBL" id="CAB3809520.1"/>
    </source>
</evidence>